<sequence>MESQSSPYIEDGLLPAGSIDLGINSVAAEKTLCNSISSSGCERRLYKERPSYPPWIYLLGIAFTSLAAIYFLLRCYDFVRERPKVIGLARSLAAGGYRACLGNTNQDEEEEQAGKAGEFKGTFGQDNEATELDGDDPQVGPTEGQLREGEAGDVWGRRNLPPFAEKQFVALFERMVDAASLCRSLLPTLNESEGLRLTHEVIRVMALDLGALSLVRKHLEPFRLVLGNALVDLGSDALKRSRGVGELETCKAIRELMLVVGELKEPRPFTENPFNLKYKMKMTSILRTAEATGNYCMTVLKELLSATQQPRRLAPTDFERLLRVLKALYRVHSSHIAKDGALRFYIVMIQDKMGSKVGADRFRTVVTCSKSTLPCSLQSHRQGWRTEVLHRDDPGQDGREASSRGSPPPDGCHADTPSAAHGR</sequence>
<reference evidence="3" key="2">
    <citation type="submission" date="2013-10" db="EMBL/GenBank/DDBJ databases">
        <authorList>
            <person name="Aslett M."/>
        </authorList>
    </citation>
    <scope>NUCLEOTIDE SEQUENCE [LARGE SCALE GENOMIC DNA]</scope>
    <source>
        <strain evidence="3">Houghton</strain>
    </source>
</reference>
<evidence type="ECO:0000313" key="3">
    <source>
        <dbReference type="EMBL" id="CDI86573.1"/>
    </source>
</evidence>
<feature type="transmembrane region" description="Helical" evidence="2">
    <location>
        <begin position="55"/>
        <end position="73"/>
    </location>
</feature>
<gene>
    <name evidence="3" type="ORF">EPH_0020590</name>
</gene>
<evidence type="ECO:0000256" key="1">
    <source>
        <dbReference type="SAM" id="MobiDB-lite"/>
    </source>
</evidence>
<name>U6H520_9EIME</name>
<keyword evidence="2" id="KW-0812">Transmembrane</keyword>
<protein>
    <recommendedName>
        <fullName evidence="5">Transmembrane protein</fullName>
    </recommendedName>
</protein>
<reference evidence="3" key="1">
    <citation type="submission" date="2013-10" db="EMBL/GenBank/DDBJ databases">
        <title>Genomic analysis of the causative agents of coccidiosis in chickens.</title>
        <authorList>
            <person name="Reid A.J."/>
            <person name="Blake D."/>
            <person name="Billington K."/>
            <person name="Browne H."/>
            <person name="Dunn M."/>
            <person name="Hung S."/>
            <person name="Kawahara F."/>
            <person name="Miranda-Saavedra D."/>
            <person name="Mourier T."/>
            <person name="Nagra H."/>
            <person name="Otto T.D."/>
            <person name="Rawlings N."/>
            <person name="Sanchez A."/>
            <person name="Sanders M."/>
            <person name="Subramaniam C."/>
            <person name="Tay Y."/>
            <person name="Dear P."/>
            <person name="Doerig C."/>
            <person name="Gruber A."/>
            <person name="Parkinson J."/>
            <person name="Shirley M."/>
            <person name="Wan K.L."/>
            <person name="Berriman M."/>
            <person name="Tomley F."/>
            <person name="Pain A."/>
        </authorList>
    </citation>
    <scope>NUCLEOTIDE SEQUENCE [LARGE SCALE GENOMIC DNA]</scope>
    <source>
        <strain evidence="3">Houghton</strain>
    </source>
</reference>
<evidence type="ECO:0000313" key="4">
    <source>
        <dbReference type="Proteomes" id="UP000018201"/>
    </source>
</evidence>
<evidence type="ECO:0000256" key="2">
    <source>
        <dbReference type="SAM" id="Phobius"/>
    </source>
</evidence>
<keyword evidence="2" id="KW-1133">Transmembrane helix</keyword>
<feature type="compositionally biased region" description="Basic and acidic residues" evidence="1">
    <location>
        <begin position="387"/>
        <end position="402"/>
    </location>
</feature>
<accession>U6H520</accession>
<dbReference type="Proteomes" id="UP000018201">
    <property type="component" value="Unassembled WGS sequence"/>
</dbReference>
<dbReference type="VEuPathDB" id="ToxoDB:EPH_0020590"/>
<organism evidence="3 4">
    <name type="scientific">Eimeria praecox</name>
    <dbReference type="NCBI Taxonomy" id="51316"/>
    <lineage>
        <taxon>Eukaryota</taxon>
        <taxon>Sar</taxon>
        <taxon>Alveolata</taxon>
        <taxon>Apicomplexa</taxon>
        <taxon>Conoidasida</taxon>
        <taxon>Coccidia</taxon>
        <taxon>Eucoccidiorida</taxon>
        <taxon>Eimeriorina</taxon>
        <taxon>Eimeriidae</taxon>
        <taxon>Eimeria</taxon>
    </lineage>
</organism>
<dbReference type="AlphaFoldDB" id="U6H520"/>
<keyword evidence="2" id="KW-0472">Membrane</keyword>
<dbReference type="OrthoDB" id="348183at2759"/>
<proteinExistence type="predicted"/>
<keyword evidence="4" id="KW-1185">Reference proteome</keyword>
<feature type="region of interest" description="Disordered" evidence="1">
    <location>
        <begin position="124"/>
        <end position="151"/>
    </location>
</feature>
<evidence type="ECO:0008006" key="5">
    <source>
        <dbReference type="Google" id="ProtNLM"/>
    </source>
</evidence>
<feature type="region of interest" description="Disordered" evidence="1">
    <location>
        <begin position="384"/>
        <end position="423"/>
    </location>
</feature>
<dbReference type="EMBL" id="HG695618">
    <property type="protein sequence ID" value="CDI86573.1"/>
    <property type="molecule type" value="Genomic_DNA"/>
</dbReference>